<protein>
    <recommendedName>
        <fullName evidence="5">Cytochrome c domain-containing protein</fullName>
    </recommendedName>
</protein>
<dbReference type="InterPro" id="IPR040698">
    <property type="entry name" value="HZS_alpha_mid"/>
</dbReference>
<evidence type="ECO:0000313" key="6">
    <source>
        <dbReference type="EMBL" id="OGI61625.1"/>
    </source>
</evidence>
<organism evidence="6 7">
    <name type="scientific">Candidatus Muproteobacteria bacterium RBG_16_60_9</name>
    <dbReference type="NCBI Taxonomy" id="1817755"/>
    <lineage>
        <taxon>Bacteria</taxon>
        <taxon>Pseudomonadati</taxon>
        <taxon>Pseudomonadota</taxon>
        <taxon>Candidatus Muproteobacteria</taxon>
    </lineage>
</organism>
<evidence type="ECO:0000256" key="2">
    <source>
        <dbReference type="ARBA" id="ARBA00023004"/>
    </source>
</evidence>
<dbReference type="GO" id="GO:0046872">
    <property type="term" value="F:metal ion binding"/>
    <property type="evidence" value="ECO:0007669"/>
    <property type="project" value="UniProtKB-KW"/>
</dbReference>
<proteinExistence type="predicted"/>
<dbReference type="PANTHER" id="PTHR35889:SF3">
    <property type="entry name" value="F-BOX DOMAIN-CONTAINING PROTEIN"/>
    <property type="match status" value="1"/>
</dbReference>
<feature type="domain" description="Cytochrome c" evidence="5">
    <location>
        <begin position="717"/>
        <end position="839"/>
    </location>
</feature>
<comment type="caution">
    <text evidence="6">The sequence shown here is derived from an EMBL/GenBank/DDBJ whole genome shotgun (WGS) entry which is preliminary data.</text>
</comment>
<dbReference type="InterPro" id="IPR011042">
    <property type="entry name" value="6-blade_b-propeller_TolB-like"/>
</dbReference>
<dbReference type="Pfam" id="PF07676">
    <property type="entry name" value="PD40"/>
    <property type="match status" value="1"/>
</dbReference>
<dbReference type="GO" id="GO:0009055">
    <property type="term" value="F:electron transfer activity"/>
    <property type="evidence" value="ECO:0007669"/>
    <property type="project" value="InterPro"/>
</dbReference>
<feature type="region of interest" description="Disordered" evidence="4">
    <location>
        <begin position="147"/>
        <end position="176"/>
    </location>
</feature>
<dbReference type="Pfam" id="PF18582">
    <property type="entry name" value="HZS_alpha"/>
    <property type="match status" value="1"/>
</dbReference>
<dbReference type="InterPro" id="IPR009056">
    <property type="entry name" value="Cyt_c-like_dom"/>
</dbReference>
<dbReference type="Gene3D" id="2.120.10.30">
    <property type="entry name" value="TolB, C-terminal domain"/>
    <property type="match status" value="1"/>
</dbReference>
<dbReference type="EMBL" id="MFSP01000191">
    <property type="protein sequence ID" value="OGI61625.1"/>
    <property type="molecule type" value="Genomic_DNA"/>
</dbReference>
<evidence type="ECO:0000313" key="7">
    <source>
        <dbReference type="Proteomes" id="UP000179076"/>
    </source>
</evidence>
<reference evidence="6 7" key="1">
    <citation type="journal article" date="2016" name="Nat. Commun.">
        <title>Thousands of microbial genomes shed light on interconnected biogeochemical processes in an aquifer system.</title>
        <authorList>
            <person name="Anantharaman K."/>
            <person name="Brown C.T."/>
            <person name="Hug L.A."/>
            <person name="Sharon I."/>
            <person name="Castelle C.J."/>
            <person name="Probst A.J."/>
            <person name="Thomas B.C."/>
            <person name="Singh A."/>
            <person name="Wilkins M.J."/>
            <person name="Karaoz U."/>
            <person name="Brodie E.L."/>
            <person name="Williams K.H."/>
            <person name="Hubbard S.S."/>
            <person name="Banfield J.F."/>
        </authorList>
    </citation>
    <scope>NUCLEOTIDE SEQUENCE [LARGE SCALE GENOMIC DNA]</scope>
</reference>
<evidence type="ECO:0000256" key="3">
    <source>
        <dbReference type="PROSITE-ProRule" id="PRU00433"/>
    </source>
</evidence>
<accession>A0A1F6UW39</accession>
<keyword evidence="3" id="KW-0349">Heme</keyword>
<sequence length="842" mass="89553">PGDDVDPAYLPDGRIVFVSNRQEGTKKQMQAQGITPYTYVDEYEREQVTALHVMNSDGSNCKQISFNQSHDRNPTVLSTGEIMYSRWDHVGARNQFTIFKINPDGTNPFPVYGAHSPGNSYLHPREMADGRVLSTVMPLSRTSEGGSLEIIDPVHYSDNDSQNDGGPTPPPNQLGQTAGQFQAAKLLFPSEPDSDLQAMRGGGISRFGRYSTPYPLRDGTNRALVVFTPSQPVQQQNALGAMETVEGPPQYGIYMLDLNGKTLRPVVLPQTGFYFSDPVPLQARAVPASKGNFVPDPTIGTGVGLLDVNTVYDTDRLQRMGNAVLASGESIPQASGRPNIAALKQPGNSAFDDRVARFFRITKAVPTPSGLSREAIGETEFEMQQIVGYGVIEPDGSIRTKVPADTPILITALDKEGRAFTPHTNWIQAREGERRFCKGCHSSRLSTTNPSGGNFLNDPASVGVHPGGTATTTMAQTRGALDVNYASLKRDPDFSDFWTGQYNTQNGTSITSQTAITLGYNLLTTTAPTIKGPGSCATTWTKDCSIAINFPDHVQPILTAKCASCHSGATPAAGIDLSDTLAGATGRVTGYDELLIGDPLLGANGLPVISIDADGDVRIERESASVQEGSARASRLIERIFEQTLKAGAVQSTQRLFCRAGGTGCTTVNGTTAPWQNHVGQAWSLNASERRLVTEWADLGAQYFNDPFDGSGNVRSAAAALSEAVFGCRVQPILQANCTSCHQPFGGNGSSGGAPNANFVANRFVLTGNADADFSVTASMVTNLGNPDASLLLLKPSRISTDTPPHANLAGTAPPSAVAVMPVGSANYNTLSEWIAGTLTCP</sequence>
<evidence type="ECO:0000259" key="5">
    <source>
        <dbReference type="PROSITE" id="PS51007"/>
    </source>
</evidence>
<feature type="non-terminal residue" evidence="6">
    <location>
        <position position="1"/>
    </location>
</feature>
<dbReference type="SUPFAM" id="SSF82171">
    <property type="entry name" value="DPP6 N-terminal domain-like"/>
    <property type="match status" value="1"/>
</dbReference>
<dbReference type="AlphaFoldDB" id="A0A1F6UW39"/>
<name>A0A1F6UW39_9PROT</name>
<gene>
    <name evidence="6" type="ORF">A2W18_15005</name>
</gene>
<evidence type="ECO:0000256" key="4">
    <source>
        <dbReference type="SAM" id="MobiDB-lite"/>
    </source>
</evidence>
<dbReference type="PROSITE" id="PS51007">
    <property type="entry name" value="CYTC"/>
    <property type="match status" value="1"/>
</dbReference>
<dbReference type="InterPro" id="IPR011659">
    <property type="entry name" value="WD40"/>
</dbReference>
<dbReference type="GO" id="GO:0020037">
    <property type="term" value="F:heme binding"/>
    <property type="evidence" value="ECO:0007669"/>
    <property type="project" value="InterPro"/>
</dbReference>
<keyword evidence="2 3" id="KW-0408">Iron</keyword>
<evidence type="ECO:0000256" key="1">
    <source>
        <dbReference type="ARBA" id="ARBA00022723"/>
    </source>
</evidence>
<keyword evidence="1 3" id="KW-0479">Metal-binding</keyword>
<dbReference type="Proteomes" id="UP000179076">
    <property type="component" value="Unassembled WGS sequence"/>
</dbReference>
<dbReference type="PANTHER" id="PTHR35889">
    <property type="entry name" value="CYCLOINULO-OLIGOSACCHARIDE FRUCTANOTRANSFERASE-RELATED"/>
    <property type="match status" value="1"/>
</dbReference>